<evidence type="ECO:0000259" key="2">
    <source>
        <dbReference type="PROSITE" id="PS50104"/>
    </source>
</evidence>
<sequence length="73" mass="8472">MCSTYVLPKQMHPSMSSSSLSSFLAPVFSCETWKRDVFLSFKRNDTRKTFVDHFYPALVQQGIYTYGDEKTFS</sequence>
<dbReference type="Gene3D" id="3.40.50.10140">
    <property type="entry name" value="Toll/interleukin-1 receptor homology (TIR) domain"/>
    <property type="match status" value="1"/>
</dbReference>
<evidence type="ECO:0000256" key="1">
    <source>
        <dbReference type="ARBA" id="ARBA00023027"/>
    </source>
</evidence>
<evidence type="ECO:0000313" key="4">
    <source>
        <dbReference type="Proteomes" id="UP001157418"/>
    </source>
</evidence>
<feature type="domain" description="TIR" evidence="2">
    <location>
        <begin position="33"/>
        <end position="73"/>
    </location>
</feature>
<comment type="caution">
    <text evidence="3">The sequence shown here is derived from an EMBL/GenBank/DDBJ whole genome shotgun (WGS) entry which is preliminary data.</text>
</comment>
<name>A0AAU9MNV7_9ASTR</name>
<dbReference type="EMBL" id="CAKMRJ010002870">
    <property type="protein sequence ID" value="CAH1429548.1"/>
    <property type="molecule type" value="Genomic_DNA"/>
</dbReference>
<proteinExistence type="predicted"/>
<dbReference type="GO" id="GO:0007165">
    <property type="term" value="P:signal transduction"/>
    <property type="evidence" value="ECO:0007669"/>
    <property type="project" value="InterPro"/>
</dbReference>
<evidence type="ECO:0000313" key="3">
    <source>
        <dbReference type="EMBL" id="CAH1429548.1"/>
    </source>
</evidence>
<organism evidence="3 4">
    <name type="scientific">Lactuca virosa</name>
    <dbReference type="NCBI Taxonomy" id="75947"/>
    <lineage>
        <taxon>Eukaryota</taxon>
        <taxon>Viridiplantae</taxon>
        <taxon>Streptophyta</taxon>
        <taxon>Embryophyta</taxon>
        <taxon>Tracheophyta</taxon>
        <taxon>Spermatophyta</taxon>
        <taxon>Magnoliopsida</taxon>
        <taxon>eudicotyledons</taxon>
        <taxon>Gunneridae</taxon>
        <taxon>Pentapetalae</taxon>
        <taxon>asterids</taxon>
        <taxon>campanulids</taxon>
        <taxon>Asterales</taxon>
        <taxon>Asteraceae</taxon>
        <taxon>Cichorioideae</taxon>
        <taxon>Cichorieae</taxon>
        <taxon>Lactucinae</taxon>
        <taxon>Lactuca</taxon>
    </lineage>
</organism>
<dbReference type="PANTHER" id="PTHR32009">
    <property type="entry name" value="TMV RESISTANCE PROTEIN N-LIKE"/>
    <property type="match status" value="1"/>
</dbReference>
<gene>
    <name evidence="3" type="ORF">LVIROSA_LOCUS16401</name>
</gene>
<protein>
    <recommendedName>
        <fullName evidence="2">TIR domain-containing protein</fullName>
    </recommendedName>
</protein>
<keyword evidence="1" id="KW-0520">NAD</keyword>
<accession>A0AAU9MNV7</accession>
<dbReference type="Pfam" id="PF01582">
    <property type="entry name" value="TIR"/>
    <property type="match status" value="1"/>
</dbReference>
<dbReference type="InterPro" id="IPR035897">
    <property type="entry name" value="Toll_tir_struct_dom_sf"/>
</dbReference>
<dbReference type="Proteomes" id="UP001157418">
    <property type="component" value="Unassembled WGS sequence"/>
</dbReference>
<dbReference type="PROSITE" id="PS50104">
    <property type="entry name" value="TIR"/>
    <property type="match status" value="1"/>
</dbReference>
<dbReference type="InterPro" id="IPR000157">
    <property type="entry name" value="TIR_dom"/>
</dbReference>
<keyword evidence="4" id="KW-1185">Reference proteome</keyword>
<dbReference type="AlphaFoldDB" id="A0AAU9MNV7"/>
<reference evidence="3 4" key="1">
    <citation type="submission" date="2022-01" db="EMBL/GenBank/DDBJ databases">
        <authorList>
            <person name="Xiong W."/>
            <person name="Schranz E."/>
        </authorList>
    </citation>
    <scope>NUCLEOTIDE SEQUENCE [LARGE SCALE GENOMIC DNA]</scope>
</reference>
<dbReference type="PANTHER" id="PTHR32009:SF109">
    <property type="entry name" value="TOLL-INTERLEUKIN-RESISTANCE (TIR) DOMAIN FAMILY PROTEIN"/>
    <property type="match status" value="1"/>
</dbReference>
<dbReference type="SUPFAM" id="SSF52200">
    <property type="entry name" value="Toll/Interleukin receptor TIR domain"/>
    <property type="match status" value="1"/>
</dbReference>